<proteinExistence type="predicted"/>
<gene>
    <name evidence="2" type="ORF">MCOR_28998</name>
</gene>
<keyword evidence="3" id="KW-1185">Reference proteome</keyword>
<accession>A0A6J8CCT8</accession>
<reference evidence="2 3" key="1">
    <citation type="submission" date="2020-06" db="EMBL/GenBank/DDBJ databases">
        <authorList>
            <person name="Li R."/>
            <person name="Bekaert M."/>
        </authorList>
    </citation>
    <scope>NUCLEOTIDE SEQUENCE [LARGE SCALE GENOMIC DNA]</scope>
    <source>
        <strain evidence="3">wild</strain>
    </source>
</reference>
<evidence type="ECO:0000256" key="1">
    <source>
        <dbReference type="SAM" id="MobiDB-lite"/>
    </source>
</evidence>
<feature type="region of interest" description="Disordered" evidence="1">
    <location>
        <begin position="32"/>
        <end position="55"/>
    </location>
</feature>
<evidence type="ECO:0000313" key="2">
    <source>
        <dbReference type="EMBL" id="CAC5394228.1"/>
    </source>
</evidence>
<protein>
    <submittedName>
        <fullName evidence="2">Uncharacterized protein</fullName>
    </submittedName>
</protein>
<dbReference type="AlphaFoldDB" id="A0A6J8CCT8"/>
<organism evidence="2 3">
    <name type="scientific">Mytilus coruscus</name>
    <name type="common">Sea mussel</name>
    <dbReference type="NCBI Taxonomy" id="42192"/>
    <lineage>
        <taxon>Eukaryota</taxon>
        <taxon>Metazoa</taxon>
        <taxon>Spiralia</taxon>
        <taxon>Lophotrochozoa</taxon>
        <taxon>Mollusca</taxon>
        <taxon>Bivalvia</taxon>
        <taxon>Autobranchia</taxon>
        <taxon>Pteriomorphia</taxon>
        <taxon>Mytilida</taxon>
        <taxon>Mytiloidea</taxon>
        <taxon>Mytilidae</taxon>
        <taxon>Mytilinae</taxon>
        <taxon>Mytilus</taxon>
    </lineage>
</organism>
<name>A0A6J8CCT8_MYTCO</name>
<feature type="compositionally biased region" description="Acidic residues" evidence="1">
    <location>
        <begin position="34"/>
        <end position="49"/>
    </location>
</feature>
<evidence type="ECO:0000313" key="3">
    <source>
        <dbReference type="Proteomes" id="UP000507470"/>
    </source>
</evidence>
<dbReference type="EMBL" id="CACVKT020005265">
    <property type="protein sequence ID" value="CAC5394228.1"/>
    <property type="molecule type" value="Genomic_DNA"/>
</dbReference>
<dbReference type="Proteomes" id="UP000507470">
    <property type="component" value="Unassembled WGS sequence"/>
</dbReference>
<sequence length="189" mass="21866">MFAIEAAMPTEETFDGDWEKTLVEQFKERKDYDAYETSESESEVDEPETDATGADSSYEDFSWKFNVGLIIVTKITDVYNQLRAERNSYAAFIFKYHQSCAKLLPVKTPDRCDKNDFNQIFNFYVHCVFDFLQENEIENNRQSTEKTYINFASRIDETGRGLLAFGGGTIMVKYGKLTKEEDTISLIHN</sequence>